<dbReference type="Proteomes" id="UP001165044">
    <property type="component" value="Unassembled WGS sequence"/>
</dbReference>
<evidence type="ECO:0000256" key="4">
    <source>
        <dbReference type="ARBA" id="ARBA00022729"/>
    </source>
</evidence>
<organism evidence="7 8">
    <name type="scientific">Geothrix edaphica</name>
    <dbReference type="NCBI Taxonomy" id="2927976"/>
    <lineage>
        <taxon>Bacteria</taxon>
        <taxon>Pseudomonadati</taxon>
        <taxon>Acidobacteriota</taxon>
        <taxon>Holophagae</taxon>
        <taxon>Holophagales</taxon>
        <taxon>Holophagaceae</taxon>
        <taxon>Geothrix</taxon>
    </lineage>
</organism>
<comment type="caution">
    <text evidence="7">The sequence shown here is derived from an EMBL/GenBank/DDBJ whole genome shotgun (WGS) entry which is preliminary data.</text>
</comment>
<reference evidence="7" key="1">
    <citation type="journal article" date="2023" name="Antonie Van Leeuwenhoek">
        <title>Mesoterricola silvestris gen. nov., sp. nov., Mesoterricola sediminis sp. nov., Geothrix oryzae sp. nov., Geothrix edaphica sp. nov., Geothrix rubra sp. nov., and Geothrix limicola sp. nov., six novel members of Acidobacteriota isolated from soils.</title>
        <authorList>
            <person name="Itoh H."/>
            <person name="Sugisawa Y."/>
            <person name="Mise K."/>
            <person name="Xu Z."/>
            <person name="Kuniyasu M."/>
            <person name="Ushijima N."/>
            <person name="Kawano K."/>
            <person name="Kobayashi E."/>
            <person name="Shiratori Y."/>
            <person name="Masuda Y."/>
            <person name="Senoo K."/>
        </authorList>
    </citation>
    <scope>NUCLEOTIDE SEQUENCE</scope>
    <source>
        <strain evidence="7">Red802</strain>
    </source>
</reference>
<evidence type="ECO:0000313" key="7">
    <source>
        <dbReference type="EMBL" id="GLH66160.1"/>
    </source>
</evidence>
<protein>
    <recommendedName>
        <fullName evidence="6">Dipeptidyl-peptidase</fullName>
        <ecNumber evidence="6">3.4.14.-</ecNumber>
    </recommendedName>
</protein>
<proteinExistence type="inferred from homology"/>
<evidence type="ECO:0000256" key="5">
    <source>
        <dbReference type="ARBA" id="ARBA00022801"/>
    </source>
</evidence>
<feature type="signal peptide" evidence="6">
    <location>
        <begin position="1"/>
        <end position="20"/>
    </location>
</feature>
<evidence type="ECO:0000256" key="1">
    <source>
        <dbReference type="ARBA" id="ARBA00010491"/>
    </source>
</evidence>
<keyword evidence="6" id="KW-0720">Serine protease</keyword>
<dbReference type="InterPro" id="IPR019500">
    <property type="entry name" value="Pep_S46"/>
</dbReference>
<dbReference type="InterPro" id="IPR043504">
    <property type="entry name" value="Peptidase_S1_PA_chymotrypsin"/>
</dbReference>
<evidence type="ECO:0000256" key="6">
    <source>
        <dbReference type="RuleBase" id="RU366067"/>
    </source>
</evidence>
<comment type="similarity">
    <text evidence="1 6">Belongs to the peptidase S46 family.</text>
</comment>
<dbReference type="InterPro" id="IPR009003">
    <property type="entry name" value="Peptidase_S1_PA"/>
</dbReference>
<accession>A0ABQ5PUM4</accession>
<keyword evidence="5 6" id="KW-0378">Hydrolase</keyword>
<dbReference type="PANTHER" id="PTHR38469:SF1">
    <property type="entry name" value="PERIPLASMIC PEPTIDASE SUBFAMILY S1B"/>
    <property type="match status" value="1"/>
</dbReference>
<evidence type="ECO:0000256" key="2">
    <source>
        <dbReference type="ARBA" id="ARBA00022438"/>
    </source>
</evidence>
<keyword evidence="3 6" id="KW-0645">Protease</keyword>
<gene>
    <name evidence="7" type="ORF">GETHED_05240</name>
</gene>
<dbReference type="EC" id="3.4.14.-" evidence="6"/>
<sequence length="699" mass="75807">MRLSALALSLVTVLALPALRADEGMWTFDNIPVKQIKAKYGVDLDTAWLKNLQLATVRFPGGTGAFVSRDGLVVTNHHVGRGAIAQVSSAQADLVKNGFTAARRSQEIKVPGLELMMLVSMKDVTARVIGAVKPGLSDQEAMAARLNALADLRRTEEAKTGLTCEPVTLYQGGEYWLYRYRKFSDVRLVAAPELQVAAFGGDPDNYTYPRHNLDFSLFRVYEDGKPYQPEAILPFSAKGVAMGELTFISGHPFSTFRQQTHAQMAYARDFGIPFQLRTLERQKQALQALSATSPESRRLAAEAIYGIENGHKRLSGQLLGLAKAENLKKVETAEAALKAAVAKDPALQARVGESWNRVAEAVERQKALLKEATYIDSGRGTLVGRVASLRHALTLVRLADETARPSAERLTEFSEGNLKATRAQLLSPRPVQKPIDTALLAAGLQEAKDELGADHPFVKALLGDQSPEAVAKAAVEGTKLDDPAVRKQLAEGGKAALEASTDPMILLAKKIDPFGRAVHKRVEAEVTGVFNEHGGRIAEARFKAFGRAVYPDATFTLRLGYGPVATYANGTGTLAQPFTTFMGMYDRHLGWGGNAAAAEHGAWTLPERWLKRQAKLDLATPFNFIYACDTVGGNSGSPVVNVQGEFVGINFDSVFEGQGGYYVYDADTKRAVATDARAILEALRKVMDARHLVAELTGK</sequence>
<keyword evidence="8" id="KW-1185">Reference proteome</keyword>
<name>A0ABQ5PUM4_9BACT</name>
<keyword evidence="2 6" id="KW-0031">Aminopeptidase</keyword>
<keyword evidence="4 6" id="KW-0732">Signal</keyword>
<dbReference type="Gene3D" id="2.40.10.10">
    <property type="entry name" value="Trypsin-like serine proteases"/>
    <property type="match status" value="1"/>
</dbReference>
<dbReference type="Pfam" id="PF10459">
    <property type="entry name" value="Peptidase_S46"/>
    <property type="match status" value="1"/>
</dbReference>
<evidence type="ECO:0000313" key="8">
    <source>
        <dbReference type="Proteomes" id="UP001165044"/>
    </source>
</evidence>
<comment type="function">
    <text evidence="6">Catalyzes the removal of dipeptides from the N-terminus of oligopeptides.</text>
</comment>
<dbReference type="RefSeq" id="WP_285606241.1">
    <property type="nucleotide sequence ID" value="NZ_BSDC01000001.1"/>
</dbReference>
<dbReference type="SUPFAM" id="SSF50494">
    <property type="entry name" value="Trypsin-like serine proteases"/>
    <property type="match status" value="1"/>
</dbReference>
<feature type="chain" id="PRO_5045003328" description="Dipeptidyl-peptidase" evidence="6">
    <location>
        <begin position="21"/>
        <end position="699"/>
    </location>
</feature>
<dbReference type="PANTHER" id="PTHR38469">
    <property type="entry name" value="PERIPLASMIC PEPTIDASE SUBFAMILY S1B"/>
    <property type="match status" value="1"/>
</dbReference>
<evidence type="ECO:0000256" key="3">
    <source>
        <dbReference type="ARBA" id="ARBA00022670"/>
    </source>
</evidence>
<dbReference type="EMBL" id="BSDC01000001">
    <property type="protein sequence ID" value="GLH66160.1"/>
    <property type="molecule type" value="Genomic_DNA"/>
</dbReference>